<evidence type="ECO:0000313" key="12">
    <source>
        <dbReference type="Proteomes" id="UP001168821"/>
    </source>
</evidence>
<feature type="transmembrane region" description="Helical" evidence="8">
    <location>
        <begin position="21"/>
        <end position="41"/>
    </location>
</feature>
<comment type="caution">
    <text evidence="10">The sequence shown here is derived from an EMBL/GenBank/DDBJ whole genome shotgun (WGS) entry which is preliminary data.</text>
</comment>
<proteinExistence type="predicted"/>
<dbReference type="InterPro" id="IPR050173">
    <property type="entry name" value="ABC_transporter_C-like"/>
</dbReference>
<keyword evidence="4" id="KW-0067">ATP-binding</keyword>
<name>A0AA38IJ82_9CUCU</name>
<evidence type="ECO:0000256" key="8">
    <source>
        <dbReference type="SAM" id="Phobius"/>
    </source>
</evidence>
<keyword evidence="12" id="KW-1185">Reference proteome</keyword>
<feature type="transmembrane region" description="Helical" evidence="8">
    <location>
        <begin position="162"/>
        <end position="180"/>
    </location>
</feature>
<dbReference type="InterPro" id="IPR011527">
    <property type="entry name" value="ABC1_TM_dom"/>
</dbReference>
<feature type="transmembrane region" description="Helical" evidence="8">
    <location>
        <begin position="61"/>
        <end position="81"/>
    </location>
</feature>
<sequence length="244" mass="27538">MIRDHFASRKRDHFALGSISVFKNCKLTFSFYMRLSQSWLIGKFMSTHTSTSTTTLKESSYLYGTLIILANFFSVLVSHFYQLKIQHLGMKIRIGCCSLIYRTSLKINKNAAAASNVGTIINLLSNDVNRLDLAAMHLLQLLVAPIETIVIIYFLYATVGATAVAGIVLLFLFVPFQTLTGKLTTSYRQKTATRTDQGSNSWRKSSRESRSSRCSLGKNFSQEPSNKLEKTKFVKYGKLRLFGR</sequence>
<keyword evidence="2 8" id="KW-0812">Transmembrane</keyword>
<feature type="region of interest" description="Disordered" evidence="7">
    <location>
        <begin position="190"/>
        <end position="223"/>
    </location>
</feature>
<keyword evidence="1" id="KW-0813">Transport</keyword>
<evidence type="ECO:0000313" key="10">
    <source>
        <dbReference type="EMBL" id="KAJ3654509.1"/>
    </source>
</evidence>
<gene>
    <name evidence="10" type="ORF">Zmor_013693</name>
    <name evidence="11" type="ORF">Zmor_014453</name>
</gene>
<accession>A0AA38IJ82</accession>
<evidence type="ECO:0000256" key="3">
    <source>
        <dbReference type="ARBA" id="ARBA00022741"/>
    </source>
</evidence>
<evidence type="ECO:0000256" key="2">
    <source>
        <dbReference type="ARBA" id="ARBA00022692"/>
    </source>
</evidence>
<evidence type="ECO:0000313" key="11">
    <source>
        <dbReference type="EMBL" id="KAJ3655318.1"/>
    </source>
</evidence>
<evidence type="ECO:0000256" key="6">
    <source>
        <dbReference type="ARBA" id="ARBA00023136"/>
    </source>
</evidence>
<dbReference type="SUPFAM" id="SSF90123">
    <property type="entry name" value="ABC transporter transmembrane region"/>
    <property type="match status" value="1"/>
</dbReference>
<evidence type="ECO:0000259" key="9">
    <source>
        <dbReference type="PROSITE" id="PS50929"/>
    </source>
</evidence>
<dbReference type="PANTHER" id="PTHR24223">
    <property type="entry name" value="ATP-BINDING CASSETTE SUB-FAMILY C"/>
    <property type="match status" value="1"/>
</dbReference>
<protein>
    <recommendedName>
        <fullName evidence="9">ABC transmembrane type-1 domain-containing protein</fullName>
    </recommendedName>
</protein>
<dbReference type="InterPro" id="IPR036640">
    <property type="entry name" value="ABC1_TM_sf"/>
</dbReference>
<evidence type="ECO:0000256" key="7">
    <source>
        <dbReference type="SAM" id="MobiDB-lite"/>
    </source>
</evidence>
<feature type="domain" description="ABC transmembrane type-1" evidence="9">
    <location>
        <begin position="35"/>
        <end position="197"/>
    </location>
</feature>
<dbReference type="GO" id="GO:0140359">
    <property type="term" value="F:ABC-type transporter activity"/>
    <property type="evidence" value="ECO:0007669"/>
    <property type="project" value="InterPro"/>
</dbReference>
<dbReference type="Proteomes" id="UP001168821">
    <property type="component" value="Unassembled WGS sequence"/>
</dbReference>
<dbReference type="Gene3D" id="1.20.1560.10">
    <property type="entry name" value="ABC transporter type 1, transmembrane domain"/>
    <property type="match status" value="1"/>
</dbReference>
<keyword evidence="3" id="KW-0547">Nucleotide-binding</keyword>
<keyword evidence="6 8" id="KW-0472">Membrane</keyword>
<dbReference type="EMBL" id="JALNTZ010000004">
    <property type="protein sequence ID" value="KAJ3655318.1"/>
    <property type="molecule type" value="Genomic_DNA"/>
</dbReference>
<keyword evidence="5 8" id="KW-1133">Transmembrane helix</keyword>
<organism evidence="10 12">
    <name type="scientific">Zophobas morio</name>
    <dbReference type="NCBI Taxonomy" id="2755281"/>
    <lineage>
        <taxon>Eukaryota</taxon>
        <taxon>Metazoa</taxon>
        <taxon>Ecdysozoa</taxon>
        <taxon>Arthropoda</taxon>
        <taxon>Hexapoda</taxon>
        <taxon>Insecta</taxon>
        <taxon>Pterygota</taxon>
        <taxon>Neoptera</taxon>
        <taxon>Endopterygota</taxon>
        <taxon>Coleoptera</taxon>
        <taxon>Polyphaga</taxon>
        <taxon>Cucujiformia</taxon>
        <taxon>Tenebrionidae</taxon>
        <taxon>Zophobas</taxon>
    </lineage>
</organism>
<dbReference type="PANTHER" id="PTHR24223:SF448">
    <property type="entry name" value="FI20146P1-RELATED"/>
    <property type="match status" value="1"/>
</dbReference>
<dbReference type="PROSITE" id="PS50929">
    <property type="entry name" value="ABC_TM1F"/>
    <property type="match status" value="1"/>
</dbReference>
<dbReference type="AlphaFoldDB" id="A0AA38IJ82"/>
<evidence type="ECO:0000256" key="5">
    <source>
        <dbReference type="ARBA" id="ARBA00022989"/>
    </source>
</evidence>
<dbReference type="EMBL" id="JALNTZ010000004">
    <property type="protein sequence ID" value="KAJ3654509.1"/>
    <property type="molecule type" value="Genomic_DNA"/>
</dbReference>
<evidence type="ECO:0000256" key="4">
    <source>
        <dbReference type="ARBA" id="ARBA00022840"/>
    </source>
</evidence>
<dbReference type="GO" id="GO:0016020">
    <property type="term" value="C:membrane"/>
    <property type="evidence" value="ECO:0007669"/>
    <property type="project" value="InterPro"/>
</dbReference>
<dbReference type="GO" id="GO:0005524">
    <property type="term" value="F:ATP binding"/>
    <property type="evidence" value="ECO:0007669"/>
    <property type="project" value="UniProtKB-KW"/>
</dbReference>
<reference evidence="10" key="1">
    <citation type="journal article" date="2023" name="G3 (Bethesda)">
        <title>Whole genome assemblies of Zophobas morio and Tenebrio molitor.</title>
        <authorList>
            <person name="Kaur S."/>
            <person name="Stinson S.A."/>
            <person name="diCenzo G.C."/>
        </authorList>
    </citation>
    <scope>NUCLEOTIDE SEQUENCE</scope>
    <source>
        <strain evidence="10">QUZm001</strain>
    </source>
</reference>
<dbReference type="Pfam" id="PF00664">
    <property type="entry name" value="ABC_membrane"/>
    <property type="match status" value="1"/>
</dbReference>
<evidence type="ECO:0000256" key="1">
    <source>
        <dbReference type="ARBA" id="ARBA00022448"/>
    </source>
</evidence>